<proteinExistence type="predicted"/>
<evidence type="ECO:0000313" key="1">
    <source>
        <dbReference type="EMBL" id="PLT46341.1"/>
    </source>
</evidence>
<protein>
    <submittedName>
        <fullName evidence="1">Uncharacterized protein</fullName>
    </submittedName>
</protein>
<organism evidence="1 2">
    <name type="scientific">Paenibacillus pasadenensis</name>
    <dbReference type="NCBI Taxonomy" id="217090"/>
    <lineage>
        <taxon>Bacteria</taxon>
        <taxon>Bacillati</taxon>
        <taxon>Bacillota</taxon>
        <taxon>Bacilli</taxon>
        <taxon>Bacillales</taxon>
        <taxon>Paenibacillaceae</taxon>
        <taxon>Paenibacillus</taxon>
    </lineage>
</organism>
<gene>
    <name evidence="1" type="ORF">B8V81_4772</name>
</gene>
<reference evidence="1 2" key="1">
    <citation type="submission" date="2017-05" db="EMBL/GenBank/DDBJ databases">
        <title>Functional genome analysis of Paenibacillus pasadenensis strain R16: insights on endophytic life style and antifungal activity.</title>
        <authorList>
            <person name="Passera A."/>
            <person name="Marcolungo L."/>
            <person name="Casati P."/>
            <person name="Brasca M."/>
            <person name="Quaglino F."/>
            <person name="Delledonne M."/>
        </authorList>
    </citation>
    <scope>NUCLEOTIDE SEQUENCE [LARGE SCALE GENOMIC DNA]</scope>
    <source>
        <strain evidence="1 2">R16</strain>
    </source>
</reference>
<accession>A0A2N5N7L9</accession>
<evidence type="ECO:0000313" key="2">
    <source>
        <dbReference type="Proteomes" id="UP000234789"/>
    </source>
</evidence>
<dbReference type="Proteomes" id="UP000234789">
    <property type="component" value="Unassembled WGS sequence"/>
</dbReference>
<dbReference type="AlphaFoldDB" id="A0A2N5N7L9"/>
<sequence>MRERAFPLFAAVPPIAEKARESPFRSGFRIVPCSRTDYRLE</sequence>
<comment type="caution">
    <text evidence="1">The sequence shown here is derived from an EMBL/GenBank/DDBJ whole genome shotgun (WGS) entry which is preliminary data.</text>
</comment>
<name>A0A2N5N7L9_9BACL</name>
<dbReference type="EMBL" id="NFEZ01000004">
    <property type="protein sequence ID" value="PLT46341.1"/>
    <property type="molecule type" value="Genomic_DNA"/>
</dbReference>
<keyword evidence="2" id="KW-1185">Reference proteome</keyword>